<dbReference type="InterPro" id="IPR029068">
    <property type="entry name" value="Glyas_Bleomycin-R_OHBP_Dase"/>
</dbReference>
<dbReference type="CDD" id="cd06588">
    <property type="entry name" value="PhnB_like"/>
    <property type="match status" value="1"/>
</dbReference>
<evidence type="ECO:0000259" key="1">
    <source>
        <dbReference type="Pfam" id="PF06983"/>
    </source>
</evidence>
<keyword evidence="3" id="KW-1185">Reference proteome</keyword>
<dbReference type="InterPro" id="IPR009725">
    <property type="entry name" value="3_dmu_93_MTrfase"/>
</dbReference>
<keyword evidence="2" id="KW-0830">Ubiquinone</keyword>
<evidence type="ECO:0000313" key="3">
    <source>
        <dbReference type="Proteomes" id="UP000294498"/>
    </source>
</evidence>
<dbReference type="GO" id="GO:0008168">
    <property type="term" value="F:methyltransferase activity"/>
    <property type="evidence" value="ECO:0007669"/>
    <property type="project" value="UniProtKB-KW"/>
</dbReference>
<dbReference type="OrthoDB" id="9806473at2"/>
<dbReference type="Pfam" id="PF06983">
    <property type="entry name" value="3-dmu-9_3-mt"/>
    <property type="match status" value="1"/>
</dbReference>
<dbReference type="PANTHER" id="PTHR33990">
    <property type="entry name" value="PROTEIN YJDN-RELATED"/>
    <property type="match status" value="1"/>
</dbReference>
<protein>
    <submittedName>
        <fullName evidence="2">Putative 3-demethylubiquinone-9 3-methyltransferase (Glyoxalase superfamily)</fullName>
    </submittedName>
</protein>
<dbReference type="Proteomes" id="UP000294498">
    <property type="component" value="Unassembled WGS sequence"/>
</dbReference>
<name>A0A4R8DFZ4_9BACT</name>
<accession>A0A4R8DFZ4</accession>
<organism evidence="2 3">
    <name type="scientific">Dinghuibacter silviterrae</name>
    <dbReference type="NCBI Taxonomy" id="1539049"/>
    <lineage>
        <taxon>Bacteria</taxon>
        <taxon>Pseudomonadati</taxon>
        <taxon>Bacteroidota</taxon>
        <taxon>Chitinophagia</taxon>
        <taxon>Chitinophagales</taxon>
        <taxon>Chitinophagaceae</taxon>
        <taxon>Dinghuibacter</taxon>
    </lineage>
</organism>
<evidence type="ECO:0000313" key="2">
    <source>
        <dbReference type="EMBL" id="TDW96164.1"/>
    </source>
</evidence>
<comment type="caution">
    <text evidence="2">The sequence shown here is derived from an EMBL/GenBank/DDBJ whole genome shotgun (WGS) entry which is preliminary data.</text>
</comment>
<dbReference type="SUPFAM" id="SSF54593">
    <property type="entry name" value="Glyoxalase/Bleomycin resistance protein/Dihydroxybiphenyl dioxygenase"/>
    <property type="match status" value="1"/>
</dbReference>
<dbReference type="Gene3D" id="3.10.180.10">
    <property type="entry name" value="2,3-Dihydroxybiphenyl 1,2-Dioxygenase, domain 1"/>
    <property type="match status" value="1"/>
</dbReference>
<dbReference type="RefSeq" id="WP_133996188.1">
    <property type="nucleotide sequence ID" value="NZ_SODV01000002.1"/>
</dbReference>
<dbReference type="InterPro" id="IPR028973">
    <property type="entry name" value="PhnB-like"/>
</dbReference>
<keyword evidence="2" id="KW-0489">Methyltransferase</keyword>
<dbReference type="PIRSF" id="PIRSF021700">
    <property type="entry name" value="3_dmu_93_MTrfase"/>
    <property type="match status" value="1"/>
</dbReference>
<dbReference type="EMBL" id="SODV01000002">
    <property type="protein sequence ID" value="TDW96164.1"/>
    <property type="molecule type" value="Genomic_DNA"/>
</dbReference>
<keyword evidence="2" id="KW-0808">Transferase</keyword>
<dbReference type="AlphaFoldDB" id="A0A4R8DFZ4"/>
<proteinExistence type="predicted"/>
<dbReference type="GO" id="GO:0032259">
    <property type="term" value="P:methylation"/>
    <property type="evidence" value="ECO:0007669"/>
    <property type="project" value="UniProtKB-KW"/>
</dbReference>
<sequence length="148" mass="16662">MKHVTTFLWFNDAALDAARFYTSIIKNSRILGVANNHDGDKPMVVHFELDGQQFMALNGGPLFPFTEAISLYVNCETQEEIDYYWDKLSEGGAHQQCGWLKDKWGLSWQVVPAALTKLLEGGDPAKAGRVMNVVMRSVKLNVRELEEA</sequence>
<gene>
    <name evidence="2" type="ORF">EDB95_3987</name>
</gene>
<feature type="domain" description="PhnB-like" evidence="1">
    <location>
        <begin position="3"/>
        <end position="111"/>
    </location>
</feature>
<dbReference type="PANTHER" id="PTHR33990:SF2">
    <property type="entry name" value="PHNB-LIKE DOMAIN-CONTAINING PROTEIN"/>
    <property type="match status" value="1"/>
</dbReference>
<reference evidence="2 3" key="1">
    <citation type="submission" date="2019-03" db="EMBL/GenBank/DDBJ databases">
        <title>Genomic Encyclopedia of Type Strains, Phase IV (KMG-IV): sequencing the most valuable type-strain genomes for metagenomic binning, comparative biology and taxonomic classification.</title>
        <authorList>
            <person name="Goeker M."/>
        </authorList>
    </citation>
    <scope>NUCLEOTIDE SEQUENCE [LARGE SCALE GENOMIC DNA]</scope>
    <source>
        <strain evidence="2 3">DSM 100059</strain>
    </source>
</reference>